<dbReference type="Gene3D" id="2.130.10.10">
    <property type="entry name" value="YVTN repeat-like/Quinoprotein amine dehydrogenase"/>
    <property type="match status" value="1"/>
</dbReference>
<keyword evidence="4 6" id="KW-0853">WD repeat</keyword>
<feature type="repeat" description="WD" evidence="6">
    <location>
        <begin position="106"/>
        <end position="147"/>
    </location>
</feature>
<dbReference type="HOGENOM" id="CLU_324776_0_0_1"/>
<feature type="domain" description="Transcription factor Iwr1" evidence="8">
    <location>
        <begin position="768"/>
        <end position="858"/>
    </location>
</feature>
<dbReference type="Pfam" id="PF00400">
    <property type="entry name" value="WD40"/>
    <property type="match status" value="6"/>
</dbReference>
<feature type="repeat" description="WD" evidence="6">
    <location>
        <begin position="63"/>
        <end position="105"/>
    </location>
</feature>
<dbReference type="FunFam" id="2.130.10.10:FF:000074">
    <property type="entry name" value="Angio-associated migratory cell protein-like protein"/>
    <property type="match status" value="1"/>
</dbReference>
<sequence>MVADSSLEDVQDQIGDLDLEIIADDETMQEFDIGEAPESEDDHSSGEEMRENDASNDQAVMVFAEHHAPVYAVATHPSNTSLVLSGGGDDRGILWNRENGQVIHAFNGHQDSVVATGFSFDGKYAATGGYDGIILVWDTITGALSQKLEGPSQEVEWISWHQRGYILLAGSADGTIWMWLATTGECMQVFAGHEQSVTCGSFTSSGKMIISGSSDATVRVWNPKTGECNQVFRGYRFHDGPICCVVCHPLQPMAISCSQDGSACLLQLQTGRVLATFTHVETNMEIGGTDAEQARNSVECAGFCKAMNWAATGCLGGLLRIWDLASLQCRHTCRHEGGVIKLLWHPTEAIVYTCTVTGLIYAWDARSGSQLRVWQGHSDMILDMSFVMNGDQIAGILTTSDDETVRVLFANQRRLHLHAVIDWSGITWEMTDPIAVSEKTTPARSFRPRQTPVTLQESDVANDPVTASHVFFRIKRKRNETPHEQLLVRPDARAKKLHTELNDTKALTKAFQRISTAENCFLFKRMETVENHAMASWSKGTDDSKWIKKLKNKANNVRKQQRDLHREVFKKEDSHFEVNAVQNRFRDTQSRAKRDRQAEVEKFRVISANIQQQDTITVSGKVCLVDFMVTNDDCESTEASDITMNGQKLGAIRVLNPMQREVDEAIWKAFQQNDFSAFFQILHCEKAEQSMPKVLNFARPLDGSTVLMAAAFHGRVDVIESLLQVTGIKVLLRDLEGSAASDFAARNKHLSVQEALIACETTEREKAFVYDLYCVESVPTTSTTESLANDGLDIPVVHVNETVQQWLVDGLNNFQKAEDGEIEDFVFDSDNSIDQDEDGESLNSNDEDYYLNDYPDEESSSSTDLDEERMQSANCDFGEIGSNWIEEAV</sequence>
<feature type="region of interest" description="Disordered" evidence="7">
    <location>
        <begin position="830"/>
        <end position="877"/>
    </location>
</feature>
<evidence type="ECO:0000256" key="2">
    <source>
        <dbReference type="ARBA" id="ARBA00010218"/>
    </source>
</evidence>
<feature type="repeat" description="WD" evidence="6">
    <location>
        <begin position="148"/>
        <end position="189"/>
    </location>
</feature>
<keyword evidence="3" id="KW-0963">Cytoplasm</keyword>
<reference evidence="9" key="1">
    <citation type="journal article" date="2011" name="PLoS Biol.">
        <title>Gene gain and loss during evolution of obligate parasitism in the white rust pathogen of Arabidopsis thaliana.</title>
        <authorList>
            <person name="Kemen E."/>
            <person name="Gardiner A."/>
            <person name="Schultz-Larsen T."/>
            <person name="Kemen A.C."/>
            <person name="Balmuth A.L."/>
            <person name="Robert-Seilaniantz A."/>
            <person name="Bailey K."/>
            <person name="Holub E."/>
            <person name="Studholme D.J."/>
            <person name="Maclean D."/>
            <person name="Jones J.D."/>
        </authorList>
    </citation>
    <scope>NUCLEOTIDE SEQUENCE</scope>
</reference>
<evidence type="ECO:0000256" key="4">
    <source>
        <dbReference type="ARBA" id="ARBA00022574"/>
    </source>
</evidence>
<comment type="similarity">
    <text evidence="2">Belongs to the IWR1/SLC7A6OS family.</text>
</comment>
<evidence type="ECO:0000256" key="3">
    <source>
        <dbReference type="ARBA" id="ARBA00022490"/>
    </source>
</evidence>
<dbReference type="PANTHER" id="PTHR19857:SF8">
    <property type="entry name" value="ANGIO-ASSOCIATED MIGRATORY CELL PROTEIN"/>
    <property type="match status" value="1"/>
</dbReference>
<feature type="region of interest" description="Disordered" evidence="7">
    <location>
        <begin position="25"/>
        <end position="54"/>
    </location>
</feature>
<feature type="repeat" description="WD" evidence="6">
    <location>
        <begin position="190"/>
        <end position="231"/>
    </location>
</feature>
<dbReference type="SMART" id="SM00320">
    <property type="entry name" value="WD40"/>
    <property type="match status" value="8"/>
</dbReference>
<dbReference type="InterPro" id="IPR036770">
    <property type="entry name" value="Ankyrin_rpt-contain_sf"/>
</dbReference>
<dbReference type="SUPFAM" id="SSF50978">
    <property type="entry name" value="WD40 repeat-like"/>
    <property type="match status" value="1"/>
</dbReference>
<dbReference type="Gene3D" id="1.25.40.20">
    <property type="entry name" value="Ankyrin repeat-containing domain"/>
    <property type="match status" value="1"/>
</dbReference>
<dbReference type="InterPro" id="IPR013883">
    <property type="entry name" value="TF_Iwr1_dom"/>
</dbReference>
<dbReference type="InterPro" id="IPR001680">
    <property type="entry name" value="WD40_rpt"/>
</dbReference>
<gene>
    <name evidence="9" type="primary">AlNc14C5G747</name>
    <name evidence="9" type="ORF">ALNC14_008340</name>
</gene>
<evidence type="ECO:0000256" key="6">
    <source>
        <dbReference type="PROSITE-ProRule" id="PRU00221"/>
    </source>
</evidence>
<protein>
    <submittedName>
        <fullName evidence="9">Angioassociated migratory cell protein putative</fullName>
    </submittedName>
</protein>
<dbReference type="EMBL" id="FR824050">
    <property type="protein sequence ID" value="CCA14691.1"/>
    <property type="molecule type" value="Genomic_DNA"/>
</dbReference>
<dbReference type="Pfam" id="PF08574">
    <property type="entry name" value="Iwr1"/>
    <property type="match status" value="1"/>
</dbReference>
<dbReference type="InterPro" id="IPR036322">
    <property type="entry name" value="WD40_repeat_dom_sf"/>
</dbReference>
<feature type="compositionally biased region" description="Acidic residues" evidence="7">
    <location>
        <begin position="25"/>
        <end position="41"/>
    </location>
</feature>
<dbReference type="PROSITE" id="PS50294">
    <property type="entry name" value="WD_REPEATS_REGION"/>
    <property type="match status" value="3"/>
</dbReference>
<dbReference type="InterPro" id="IPR051179">
    <property type="entry name" value="WD_repeat_multifunction"/>
</dbReference>
<evidence type="ECO:0000259" key="8">
    <source>
        <dbReference type="Pfam" id="PF08574"/>
    </source>
</evidence>
<feature type="repeat" description="WD" evidence="6">
    <location>
        <begin position="332"/>
        <end position="373"/>
    </location>
</feature>
<evidence type="ECO:0000256" key="7">
    <source>
        <dbReference type="SAM" id="MobiDB-lite"/>
    </source>
</evidence>
<organism evidence="9">
    <name type="scientific">Albugo laibachii Nc14</name>
    <dbReference type="NCBI Taxonomy" id="890382"/>
    <lineage>
        <taxon>Eukaryota</taxon>
        <taxon>Sar</taxon>
        <taxon>Stramenopiles</taxon>
        <taxon>Oomycota</taxon>
        <taxon>Peronosporomycetes</taxon>
        <taxon>Albuginales</taxon>
        <taxon>Albuginaceae</taxon>
        <taxon>Albugo</taxon>
    </lineage>
</organism>
<dbReference type="PROSITE" id="PS50082">
    <property type="entry name" value="WD_REPEATS_2"/>
    <property type="match status" value="5"/>
</dbReference>
<dbReference type="InterPro" id="IPR015943">
    <property type="entry name" value="WD40/YVTN_repeat-like_dom_sf"/>
</dbReference>
<name>F0W0W7_9STRA</name>
<evidence type="ECO:0000256" key="5">
    <source>
        <dbReference type="ARBA" id="ARBA00022737"/>
    </source>
</evidence>
<dbReference type="AlphaFoldDB" id="F0W0W7"/>
<dbReference type="CDD" id="cd00200">
    <property type="entry name" value="WD40"/>
    <property type="match status" value="1"/>
</dbReference>
<keyword evidence="5" id="KW-0677">Repeat</keyword>
<proteinExistence type="inferred from homology"/>
<comment type="subcellular location">
    <subcellularLocation>
        <location evidence="1">Cytoplasm</location>
    </subcellularLocation>
</comment>
<dbReference type="GO" id="GO:0005737">
    <property type="term" value="C:cytoplasm"/>
    <property type="evidence" value="ECO:0007669"/>
    <property type="project" value="UniProtKB-SubCell"/>
</dbReference>
<feature type="compositionally biased region" description="Acidic residues" evidence="7">
    <location>
        <begin position="830"/>
        <end position="867"/>
    </location>
</feature>
<accession>F0W0W7</accession>
<evidence type="ECO:0000313" key="9">
    <source>
        <dbReference type="EMBL" id="CCA14691.1"/>
    </source>
</evidence>
<dbReference type="PANTHER" id="PTHR19857">
    <property type="entry name" value="MITOCHONDRIAL DIVISION PROTEIN 1-RELATED"/>
    <property type="match status" value="1"/>
</dbReference>
<feature type="compositionally biased region" description="Basic and acidic residues" evidence="7">
    <location>
        <begin position="42"/>
        <end position="53"/>
    </location>
</feature>
<reference evidence="9" key="2">
    <citation type="submission" date="2011-02" db="EMBL/GenBank/DDBJ databases">
        <authorList>
            <person name="MacLean D."/>
        </authorList>
    </citation>
    <scope>NUCLEOTIDE SEQUENCE</scope>
</reference>
<evidence type="ECO:0000256" key="1">
    <source>
        <dbReference type="ARBA" id="ARBA00004496"/>
    </source>
</evidence>
<dbReference type="SUPFAM" id="SSF48403">
    <property type="entry name" value="Ankyrin repeat"/>
    <property type="match status" value="1"/>
</dbReference>